<keyword evidence="2 4" id="KW-0371">Homeobox</keyword>
<dbReference type="OrthoDB" id="2109411at2759"/>
<dbReference type="PROSITE" id="PS50071">
    <property type="entry name" value="HOMEOBOX_2"/>
    <property type="match status" value="1"/>
</dbReference>
<keyword evidence="1 4" id="KW-0238">DNA-binding</keyword>
<proteinExistence type="predicted"/>
<keyword evidence="8" id="KW-1185">Reference proteome</keyword>
<gene>
    <name evidence="7" type="primary">KAFR0G00180</name>
    <name evidence="7" type="ORF">KAFR_0G00180</name>
</gene>
<sequence>MHIVSEMTKVCGEVTLIISKKMGKRNAITEDRTEFHNFFSKAATNILNTSLEPEQKKNLLKSIYSNYMEEFGKNTKSGKGSISKSSKELLEKVYATKQWLTKEERELVAKRCQITPLQVRIWFINKRSRSK</sequence>
<dbReference type="GO" id="GO:0005634">
    <property type="term" value="C:nucleus"/>
    <property type="evidence" value="ECO:0007669"/>
    <property type="project" value="UniProtKB-SubCell"/>
</dbReference>
<dbReference type="RefSeq" id="XP_003958186.1">
    <property type="nucleotide sequence ID" value="XM_003958137.1"/>
</dbReference>
<dbReference type="Proteomes" id="UP000005220">
    <property type="component" value="Chromosome 7"/>
</dbReference>
<dbReference type="EMBL" id="HE650827">
    <property type="protein sequence ID" value="CCF59051.1"/>
    <property type="molecule type" value="Genomic_DNA"/>
</dbReference>
<dbReference type="GO" id="GO:0003677">
    <property type="term" value="F:DNA binding"/>
    <property type="evidence" value="ECO:0007669"/>
    <property type="project" value="UniProtKB-UniRule"/>
</dbReference>
<dbReference type="STRING" id="1071382.H2AXF1"/>
<accession>H2AXF1</accession>
<dbReference type="CDD" id="cd00086">
    <property type="entry name" value="homeodomain"/>
    <property type="match status" value="1"/>
</dbReference>
<dbReference type="InterPro" id="IPR009057">
    <property type="entry name" value="Homeodomain-like_sf"/>
</dbReference>
<dbReference type="SUPFAM" id="SSF46689">
    <property type="entry name" value="Homeodomain-like"/>
    <property type="match status" value="1"/>
</dbReference>
<dbReference type="HOGENOM" id="CLU_158788_0_0_1"/>
<dbReference type="SMART" id="SM00389">
    <property type="entry name" value="HOX"/>
    <property type="match status" value="1"/>
</dbReference>
<protein>
    <recommendedName>
        <fullName evidence="6">Homeobox domain-containing protein</fullName>
    </recommendedName>
</protein>
<dbReference type="GO" id="GO:0000981">
    <property type="term" value="F:DNA-binding transcription factor activity, RNA polymerase II-specific"/>
    <property type="evidence" value="ECO:0007669"/>
    <property type="project" value="InterPro"/>
</dbReference>
<dbReference type="Gene3D" id="1.10.10.60">
    <property type="entry name" value="Homeodomain-like"/>
    <property type="match status" value="1"/>
</dbReference>
<evidence type="ECO:0000259" key="6">
    <source>
        <dbReference type="PROSITE" id="PS50071"/>
    </source>
</evidence>
<evidence type="ECO:0000313" key="8">
    <source>
        <dbReference type="Proteomes" id="UP000005220"/>
    </source>
</evidence>
<evidence type="ECO:0000256" key="4">
    <source>
        <dbReference type="PROSITE-ProRule" id="PRU00108"/>
    </source>
</evidence>
<dbReference type="Pfam" id="PF00046">
    <property type="entry name" value="Homeodomain"/>
    <property type="match status" value="1"/>
</dbReference>
<comment type="subcellular location">
    <subcellularLocation>
        <location evidence="4 5">Nucleus</location>
    </subcellularLocation>
</comment>
<evidence type="ECO:0000256" key="1">
    <source>
        <dbReference type="ARBA" id="ARBA00023125"/>
    </source>
</evidence>
<dbReference type="InterPro" id="IPR001356">
    <property type="entry name" value="HD"/>
</dbReference>
<dbReference type="PROSITE" id="PS00027">
    <property type="entry name" value="HOMEOBOX_1"/>
    <property type="match status" value="1"/>
</dbReference>
<evidence type="ECO:0000313" key="7">
    <source>
        <dbReference type="EMBL" id="CCF59051.1"/>
    </source>
</evidence>
<organism evidence="7 8">
    <name type="scientific">Kazachstania africana (strain ATCC 22294 / BCRC 22015 / CBS 2517 / CECT 1963 / NBRC 1671 / NRRL Y-8276)</name>
    <name type="common">Yeast</name>
    <name type="synonym">Kluyveromyces africanus</name>
    <dbReference type="NCBI Taxonomy" id="1071382"/>
    <lineage>
        <taxon>Eukaryota</taxon>
        <taxon>Fungi</taxon>
        <taxon>Dikarya</taxon>
        <taxon>Ascomycota</taxon>
        <taxon>Saccharomycotina</taxon>
        <taxon>Saccharomycetes</taxon>
        <taxon>Saccharomycetales</taxon>
        <taxon>Saccharomycetaceae</taxon>
        <taxon>Kazachstania</taxon>
    </lineage>
</organism>
<reference evidence="7 8" key="1">
    <citation type="journal article" date="2011" name="Proc. Natl. Acad. Sci. U.S.A.">
        <title>Evolutionary erosion of yeast sex chromosomes by mating-type switching accidents.</title>
        <authorList>
            <person name="Gordon J.L."/>
            <person name="Armisen D."/>
            <person name="Proux-Wera E."/>
            <person name="Oheigeartaigh S.S."/>
            <person name="Byrne K.P."/>
            <person name="Wolfe K.H."/>
        </authorList>
    </citation>
    <scope>NUCLEOTIDE SEQUENCE [LARGE SCALE GENOMIC DNA]</scope>
    <source>
        <strain evidence="8">ATCC 22294 / BCRC 22015 / CBS 2517 / CECT 1963 / NBRC 1671 / NRRL Y-8276</strain>
    </source>
</reference>
<dbReference type="InterPro" id="IPR017970">
    <property type="entry name" value="Homeobox_CS"/>
</dbReference>
<keyword evidence="3 4" id="KW-0539">Nucleus</keyword>
<evidence type="ECO:0000256" key="2">
    <source>
        <dbReference type="ARBA" id="ARBA00023155"/>
    </source>
</evidence>
<name>H2AXF1_KAZAF</name>
<dbReference type="FunCoup" id="H2AXF1">
    <property type="interactions" value="218"/>
</dbReference>
<feature type="domain" description="Homeobox" evidence="6">
    <location>
        <begin position="73"/>
        <end position="131"/>
    </location>
</feature>
<evidence type="ECO:0000256" key="3">
    <source>
        <dbReference type="ARBA" id="ARBA00023242"/>
    </source>
</evidence>
<dbReference type="InParanoid" id="H2AXF1"/>
<dbReference type="AlphaFoldDB" id="H2AXF1"/>
<dbReference type="GeneID" id="13884542"/>
<dbReference type="KEGG" id="kaf:KAFR_0G00180"/>
<evidence type="ECO:0000256" key="5">
    <source>
        <dbReference type="RuleBase" id="RU000682"/>
    </source>
</evidence>
<dbReference type="eggNOG" id="ENOG502SCEX">
    <property type="taxonomic scope" value="Eukaryota"/>
</dbReference>